<evidence type="ECO:0000313" key="2">
    <source>
        <dbReference type="Proteomes" id="UP000184499"/>
    </source>
</evidence>
<organism evidence="1 2">
    <name type="scientific">Aspergillus brasiliensis (strain CBS 101740 / IMI 381727 / IBT 21946)</name>
    <dbReference type="NCBI Taxonomy" id="767769"/>
    <lineage>
        <taxon>Eukaryota</taxon>
        <taxon>Fungi</taxon>
        <taxon>Dikarya</taxon>
        <taxon>Ascomycota</taxon>
        <taxon>Pezizomycotina</taxon>
        <taxon>Eurotiomycetes</taxon>
        <taxon>Eurotiomycetidae</taxon>
        <taxon>Eurotiales</taxon>
        <taxon>Aspergillaceae</taxon>
        <taxon>Aspergillus</taxon>
        <taxon>Aspergillus subgen. Circumdati</taxon>
    </lineage>
</organism>
<gene>
    <name evidence="1" type="ORF">ASPBRDRAFT_39501</name>
</gene>
<dbReference type="VEuPathDB" id="FungiDB:ASPBRDRAFT_39501"/>
<dbReference type="AlphaFoldDB" id="A0A1L9URX4"/>
<dbReference type="EMBL" id="KV878681">
    <property type="protein sequence ID" value="OJJ74371.1"/>
    <property type="molecule type" value="Genomic_DNA"/>
</dbReference>
<protein>
    <submittedName>
        <fullName evidence="1">Uncharacterized protein</fullName>
    </submittedName>
</protein>
<accession>A0A1L9URX4</accession>
<proteinExistence type="predicted"/>
<dbReference type="GeneID" id="93576647"/>
<name>A0A1L9URX4_ASPBC</name>
<reference evidence="2" key="1">
    <citation type="journal article" date="2017" name="Genome Biol.">
        <title>Comparative genomics reveals high biological diversity and specific adaptations in the industrially and medically important fungal genus Aspergillus.</title>
        <authorList>
            <person name="de Vries R.P."/>
            <person name="Riley R."/>
            <person name="Wiebenga A."/>
            <person name="Aguilar-Osorio G."/>
            <person name="Amillis S."/>
            <person name="Uchima C.A."/>
            <person name="Anderluh G."/>
            <person name="Asadollahi M."/>
            <person name="Askin M."/>
            <person name="Barry K."/>
            <person name="Battaglia E."/>
            <person name="Bayram O."/>
            <person name="Benocci T."/>
            <person name="Braus-Stromeyer S.A."/>
            <person name="Caldana C."/>
            <person name="Canovas D."/>
            <person name="Cerqueira G.C."/>
            <person name="Chen F."/>
            <person name="Chen W."/>
            <person name="Choi C."/>
            <person name="Clum A."/>
            <person name="Dos Santos R.A."/>
            <person name="Damasio A.R."/>
            <person name="Diallinas G."/>
            <person name="Emri T."/>
            <person name="Fekete E."/>
            <person name="Flipphi M."/>
            <person name="Freyberg S."/>
            <person name="Gallo A."/>
            <person name="Gournas C."/>
            <person name="Habgood R."/>
            <person name="Hainaut M."/>
            <person name="Harispe M.L."/>
            <person name="Henrissat B."/>
            <person name="Hilden K.S."/>
            <person name="Hope R."/>
            <person name="Hossain A."/>
            <person name="Karabika E."/>
            <person name="Karaffa L."/>
            <person name="Karanyi Z."/>
            <person name="Krasevec N."/>
            <person name="Kuo A."/>
            <person name="Kusch H."/>
            <person name="LaButti K."/>
            <person name="Lagendijk E.L."/>
            <person name="Lapidus A."/>
            <person name="Levasseur A."/>
            <person name="Lindquist E."/>
            <person name="Lipzen A."/>
            <person name="Logrieco A.F."/>
            <person name="MacCabe A."/>
            <person name="Maekelae M.R."/>
            <person name="Malavazi I."/>
            <person name="Melin P."/>
            <person name="Meyer V."/>
            <person name="Mielnichuk N."/>
            <person name="Miskei M."/>
            <person name="Molnar A.P."/>
            <person name="Mule G."/>
            <person name="Ngan C.Y."/>
            <person name="Orejas M."/>
            <person name="Orosz E."/>
            <person name="Ouedraogo J.P."/>
            <person name="Overkamp K.M."/>
            <person name="Park H.-S."/>
            <person name="Perrone G."/>
            <person name="Piumi F."/>
            <person name="Punt P.J."/>
            <person name="Ram A.F."/>
            <person name="Ramon A."/>
            <person name="Rauscher S."/>
            <person name="Record E."/>
            <person name="Riano-Pachon D.M."/>
            <person name="Robert V."/>
            <person name="Roehrig J."/>
            <person name="Ruller R."/>
            <person name="Salamov A."/>
            <person name="Salih N.S."/>
            <person name="Samson R.A."/>
            <person name="Sandor E."/>
            <person name="Sanguinetti M."/>
            <person name="Schuetze T."/>
            <person name="Sepcic K."/>
            <person name="Shelest E."/>
            <person name="Sherlock G."/>
            <person name="Sophianopoulou V."/>
            <person name="Squina F.M."/>
            <person name="Sun H."/>
            <person name="Susca A."/>
            <person name="Todd R.B."/>
            <person name="Tsang A."/>
            <person name="Unkles S.E."/>
            <person name="van de Wiele N."/>
            <person name="van Rossen-Uffink D."/>
            <person name="Oliveira J.V."/>
            <person name="Vesth T.C."/>
            <person name="Visser J."/>
            <person name="Yu J.-H."/>
            <person name="Zhou M."/>
            <person name="Andersen M.R."/>
            <person name="Archer D.B."/>
            <person name="Baker S.E."/>
            <person name="Benoit I."/>
            <person name="Brakhage A.A."/>
            <person name="Braus G.H."/>
            <person name="Fischer R."/>
            <person name="Frisvad J.C."/>
            <person name="Goldman G.H."/>
            <person name="Houbraken J."/>
            <person name="Oakley B."/>
            <person name="Pocsi I."/>
            <person name="Scazzocchio C."/>
            <person name="Seiboth B."/>
            <person name="vanKuyk P.A."/>
            <person name="Wortman J."/>
            <person name="Dyer P.S."/>
            <person name="Grigoriev I.V."/>
        </authorList>
    </citation>
    <scope>NUCLEOTIDE SEQUENCE [LARGE SCALE GENOMIC DNA]</scope>
    <source>
        <strain evidence="2">CBS 101740 / IMI 381727 / IBT 21946</strain>
    </source>
</reference>
<dbReference type="RefSeq" id="XP_067481619.1">
    <property type="nucleotide sequence ID" value="XM_067624159.1"/>
</dbReference>
<dbReference type="Proteomes" id="UP000184499">
    <property type="component" value="Unassembled WGS sequence"/>
</dbReference>
<sequence length="101" mass="11752">MSNISRGRLRWRDEHRAEGEFFVNNQLSRCDLYFNNGLPPFTETMAKIYYDEDDNIMDTQSFKGHFGKTDLEASSDKFKIEANLPTPFSQVIDIHGQALWS</sequence>
<dbReference type="OMA" id="GGFQQFN"/>
<keyword evidence="2" id="KW-1185">Reference proteome</keyword>
<evidence type="ECO:0000313" key="1">
    <source>
        <dbReference type="EMBL" id="OJJ74371.1"/>
    </source>
</evidence>